<evidence type="ECO:0000313" key="1">
    <source>
        <dbReference type="EMBL" id="CAD2200102.1"/>
    </source>
</evidence>
<protein>
    <submittedName>
        <fullName evidence="1">Uncharacterized protein</fullName>
    </submittedName>
</protein>
<dbReference type="EMBL" id="CAJEWN010001799">
    <property type="protein sequence ID" value="CAD2200102.1"/>
    <property type="molecule type" value="Genomic_DNA"/>
</dbReference>
<accession>A0A6V7XLK8</accession>
<dbReference type="Proteomes" id="UP000580250">
    <property type="component" value="Unassembled WGS sequence"/>
</dbReference>
<comment type="caution">
    <text evidence="1">The sequence shown here is derived from an EMBL/GenBank/DDBJ whole genome shotgun (WGS) entry which is preliminary data.</text>
</comment>
<proteinExistence type="predicted"/>
<organism evidence="1 2">
    <name type="scientific">Meloidogyne enterolobii</name>
    <name type="common">Root-knot nematode worm</name>
    <name type="synonym">Meloidogyne mayaguensis</name>
    <dbReference type="NCBI Taxonomy" id="390850"/>
    <lineage>
        <taxon>Eukaryota</taxon>
        <taxon>Metazoa</taxon>
        <taxon>Ecdysozoa</taxon>
        <taxon>Nematoda</taxon>
        <taxon>Chromadorea</taxon>
        <taxon>Rhabditida</taxon>
        <taxon>Tylenchina</taxon>
        <taxon>Tylenchomorpha</taxon>
        <taxon>Tylenchoidea</taxon>
        <taxon>Meloidogynidae</taxon>
        <taxon>Meloidogyninae</taxon>
        <taxon>Meloidogyne</taxon>
    </lineage>
</organism>
<dbReference type="AlphaFoldDB" id="A0A6V7XLK8"/>
<gene>
    <name evidence="1" type="ORF">MENT_LOCUS53545</name>
</gene>
<sequence length="63" mass="7379">MATRLNTVEKRGQNFRRLMKMGIGFFQLMYWKMKLIGISMKLWMLSLMTMGNRLGFSSNGRGL</sequence>
<name>A0A6V7XLK8_MELEN</name>
<reference evidence="1 2" key="1">
    <citation type="submission" date="2020-08" db="EMBL/GenBank/DDBJ databases">
        <authorList>
            <person name="Koutsovoulos G."/>
            <person name="Danchin GJ E."/>
        </authorList>
    </citation>
    <scope>NUCLEOTIDE SEQUENCE [LARGE SCALE GENOMIC DNA]</scope>
</reference>
<evidence type="ECO:0000313" key="2">
    <source>
        <dbReference type="Proteomes" id="UP000580250"/>
    </source>
</evidence>